<dbReference type="Gene3D" id="3.40.630.30">
    <property type="match status" value="1"/>
</dbReference>
<name>A0ABS9U4E9_9MICC</name>
<dbReference type="InterPro" id="IPR000182">
    <property type="entry name" value="GNAT_dom"/>
</dbReference>
<dbReference type="PANTHER" id="PTHR43441">
    <property type="entry name" value="RIBOSOMAL-PROTEIN-SERINE ACETYLTRANSFERASE"/>
    <property type="match status" value="1"/>
</dbReference>
<dbReference type="InterPro" id="IPR016181">
    <property type="entry name" value="Acyl_CoA_acyltransferase"/>
</dbReference>
<dbReference type="SUPFAM" id="SSF55729">
    <property type="entry name" value="Acyl-CoA N-acyltransferases (Nat)"/>
    <property type="match status" value="1"/>
</dbReference>
<dbReference type="PANTHER" id="PTHR43441:SF6">
    <property type="entry name" value="N-ACETYLTRANSFERASE DOMAIN-CONTAINING PROTEIN"/>
    <property type="match status" value="1"/>
</dbReference>
<dbReference type="RefSeq" id="WP_241055274.1">
    <property type="nucleotide sequence ID" value="NZ_JAKZBV010000001.1"/>
</dbReference>
<evidence type="ECO:0000313" key="3">
    <source>
        <dbReference type="Proteomes" id="UP001202922"/>
    </source>
</evidence>
<dbReference type="EMBL" id="JAKZBV010000001">
    <property type="protein sequence ID" value="MCH6471465.1"/>
    <property type="molecule type" value="Genomic_DNA"/>
</dbReference>
<feature type="domain" description="N-acetyltransferase" evidence="1">
    <location>
        <begin position="16"/>
        <end position="203"/>
    </location>
</feature>
<sequence length="209" mass="23824">MSDPTIENVTIRGERATLRDWTRSDIEAYRKWIVPPEGGGVHAWQLFDGPFYGRWTADGANRWCDGLLRKAHDGVWPHIRENLAIADAATGEFVGQVSWYWQEKPSDPSPDGTRLLPWRRLGLVIFDPRHWSGGYGSDALALWTTYLFGATDSERLDFATWSGNTGMCKVGQKLGFTEEARFRNARMVRGEVCDEVVYGVLREEWAARR</sequence>
<keyword evidence="3" id="KW-1185">Reference proteome</keyword>
<dbReference type="Proteomes" id="UP001202922">
    <property type="component" value="Unassembled WGS sequence"/>
</dbReference>
<organism evidence="2 3">
    <name type="scientific">Sinomonas terrae</name>
    <dbReference type="NCBI Taxonomy" id="2908838"/>
    <lineage>
        <taxon>Bacteria</taxon>
        <taxon>Bacillati</taxon>
        <taxon>Actinomycetota</taxon>
        <taxon>Actinomycetes</taxon>
        <taxon>Micrococcales</taxon>
        <taxon>Micrococcaceae</taxon>
        <taxon>Sinomonas</taxon>
    </lineage>
</organism>
<dbReference type="InterPro" id="IPR051908">
    <property type="entry name" value="Ribosomal_N-acetyltransferase"/>
</dbReference>
<evidence type="ECO:0000259" key="1">
    <source>
        <dbReference type="PROSITE" id="PS51186"/>
    </source>
</evidence>
<proteinExistence type="predicted"/>
<gene>
    <name evidence="2" type="ORF">L0M17_16005</name>
</gene>
<reference evidence="2 3" key="1">
    <citation type="submission" date="2022-03" db="EMBL/GenBank/DDBJ databases">
        <title>Sinomonas sp. isolated from a soil.</title>
        <authorList>
            <person name="Han J."/>
            <person name="Kim D.-U."/>
        </authorList>
    </citation>
    <scope>NUCLEOTIDE SEQUENCE [LARGE SCALE GENOMIC DNA]</scope>
    <source>
        <strain evidence="2 3">5-5</strain>
    </source>
</reference>
<dbReference type="PROSITE" id="PS51186">
    <property type="entry name" value="GNAT"/>
    <property type="match status" value="1"/>
</dbReference>
<dbReference type="Pfam" id="PF13302">
    <property type="entry name" value="Acetyltransf_3"/>
    <property type="match status" value="1"/>
</dbReference>
<accession>A0ABS9U4E9</accession>
<protein>
    <submittedName>
        <fullName evidence="2">GNAT family N-acetyltransferase</fullName>
    </submittedName>
</protein>
<comment type="caution">
    <text evidence="2">The sequence shown here is derived from an EMBL/GenBank/DDBJ whole genome shotgun (WGS) entry which is preliminary data.</text>
</comment>
<evidence type="ECO:0000313" key="2">
    <source>
        <dbReference type="EMBL" id="MCH6471465.1"/>
    </source>
</evidence>